<dbReference type="CDD" id="cd00761">
    <property type="entry name" value="Glyco_tranf_GTA_type"/>
    <property type="match status" value="3"/>
</dbReference>
<feature type="domain" description="Glycosyltransferase 2-like" evidence="1">
    <location>
        <begin position="6"/>
        <end position="176"/>
    </location>
</feature>
<dbReference type="InterPro" id="IPR029044">
    <property type="entry name" value="Nucleotide-diphossugar_trans"/>
</dbReference>
<feature type="domain" description="Glycosyltransferase 2-like" evidence="1">
    <location>
        <begin position="680"/>
        <end position="804"/>
    </location>
</feature>
<dbReference type="EMBL" id="DVFO01000034">
    <property type="protein sequence ID" value="HIQ60676.1"/>
    <property type="molecule type" value="Genomic_DNA"/>
</dbReference>
<evidence type="ECO:0000259" key="1">
    <source>
        <dbReference type="Pfam" id="PF00535"/>
    </source>
</evidence>
<reference evidence="2" key="2">
    <citation type="journal article" date="2021" name="PeerJ">
        <title>Extensive microbial diversity within the chicken gut microbiome revealed by metagenomics and culture.</title>
        <authorList>
            <person name="Gilroy R."/>
            <person name="Ravi A."/>
            <person name="Getino M."/>
            <person name="Pursley I."/>
            <person name="Horton D.L."/>
            <person name="Alikhan N.F."/>
            <person name="Baker D."/>
            <person name="Gharbi K."/>
            <person name="Hall N."/>
            <person name="Watson M."/>
            <person name="Adriaenssens E.M."/>
            <person name="Foster-Nyarko E."/>
            <person name="Jarju S."/>
            <person name="Secka A."/>
            <person name="Antonio M."/>
            <person name="Oren A."/>
            <person name="Chaudhuri R.R."/>
            <person name="La Ragione R."/>
            <person name="Hildebrand F."/>
            <person name="Pallen M.J."/>
        </authorList>
    </citation>
    <scope>NUCLEOTIDE SEQUENCE</scope>
    <source>
        <strain evidence="2">ChiGjej2B2-12916</strain>
    </source>
</reference>
<sequence length="1040" mass="120196">MEPKVSVIIPVYNVEKYLGPCLDSILGQTLNNIEVICVDDGSTDRSLEILREYEKRDARVKVLTQPNTNAGAARNKGIQQAKGEYLSFLDSDDHFDPTMLEKCAARMDQDGSDVLVFGAKQHNMRTGVISDMPWSLRLDRCPQKSVFTPREVKDYLFNNFQNWPWNKLFRRSFVEQHHITYQEITRTNDMAFVCQALAQAGRISVLDEYLAYYRVETGSSLQQSNHRDPMAFTQAFVETKRRLEQAGLYHKFEKSFLNVMLSGARFNLYNMKTVEAKETVVRWIQSEMDQEFHVFSKERSYFYMPDHYDELKDLSQQGEVARQVAAPVKHPKVSVIMPSLNVGRFIRECIASVSKQTLEDIEIICVDAGSTDGTLELLEYAAQLDHRIQVVRSDKKSYGYQMNLGLDAARGEYIGIVETDDWIEPTMFETMYQAAKAQKADMVKCNYHWFTTGQGRQSLPFENLSRCQYGKVFCPRTDDHAIFTTTPAIWSGIYRKDMITSHGIRFHETPGASFQDTSFHFMVCTVSQRCYLLEDHLHHYRKDNDGSSVHSKGKVFCVSDEMHYYEQFLEKNPQYKKELYAFYLSLKYEKYRWNYERLTAENQWSFMELMHREFQEAHRQGQLDNREFTPEAWENLSRVVTNPIQQFKLTCKTYSTRPNLSQVFPAQVVVESRVEAPKVSVIIPMYNVEEYIAQTVDSVLGQTDKQVEVVCVNDGSVDATLDIVRDIAQRDGRVTLLHQINKGQSAARNVGIQQAKGEFIIFLDGDDMLEGNTVATLYPQAVERELDVLYYDGKSIYDTPELEKAHPYYKTAYEYLAELPDVMTGRDLFCRMKDDRKYRASPCLGMYRKSYLLDKHLTFVEGIVHEDNLFSIQSMVQAQRVAHVTDQLLIRRVREGSTVTMKKTFMHIYGYLTCMTGMYEFIQSREYDQELQRHVSTEIRSLSRQTWNDYALVEDKGACRGKLTPAEDMMLNALMAGAGGGGGFAADEANLIRASWTYRIGSFFTFIPRKIRGGIRCYQENGKEYTINRVKEKFAHLFGR</sequence>
<protein>
    <submittedName>
        <fullName evidence="2">Glycosyltransferase</fullName>
    </submittedName>
</protein>
<dbReference type="Proteomes" id="UP000886879">
    <property type="component" value="Unassembled WGS sequence"/>
</dbReference>
<dbReference type="PANTHER" id="PTHR22916:SF3">
    <property type="entry name" value="UDP-GLCNAC:BETAGAL BETA-1,3-N-ACETYLGLUCOSAMINYLTRANSFERASE-LIKE PROTEIN 1"/>
    <property type="match status" value="1"/>
</dbReference>
<organism evidence="2 3">
    <name type="scientific">Candidatus Enterenecus faecium</name>
    <dbReference type="NCBI Taxonomy" id="2840780"/>
    <lineage>
        <taxon>Bacteria</taxon>
        <taxon>Bacillati</taxon>
        <taxon>Bacillota</taxon>
        <taxon>Clostridia</taxon>
        <taxon>Eubacteriales</taxon>
        <taxon>Candidatus Enterenecus</taxon>
    </lineage>
</organism>
<reference evidence="2" key="1">
    <citation type="submission" date="2020-10" db="EMBL/GenBank/DDBJ databases">
        <authorList>
            <person name="Gilroy R."/>
        </authorList>
    </citation>
    <scope>NUCLEOTIDE SEQUENCE</scope>
    <source>
        <strain evidence="2">ChiGjej2B2-12916</strain>
    </source>
</reference>
<evidence type="ECO:0000313" key="2">
    <source>
        <dbReference type="EMBL" id="HIQ60676.1"/>
    </source>
</evidence>
<dbReference type="AlphaFoldDB" id="A0A9D0YSS9"/>
<gene>
    <name evidence="2" type="ORF">IAD31_03650</name>
</gene>
<feature type="domain" description="Glycosyltransferase 2-like" evidence="1">
    <location>
        <begin position="334"/>
        <end position="460"/>
    </location>
</feature>
<comment type="caution">
    <text evidence="2">The sequence shown here is derived from an EMBL/GenBank/DDBJ whole genome shotgun (WGS) entry which is preliminary data.</text>
</comment>
<accession>A0A9D0YSS9</accession>
<proteinExistence type="predicted"/>
<dbReference type="InterPro" id="IPR001173">
    <property type="entry name" value="Glyco_trans_2-like"/>
</dbReference>
<name>A0A9D0YSS9_9FIRM</name>
<dbReference type="Gene3D" id="3.90.550.10">
    <property type="entry name" value="Spore Coat Polysaccharide Biosynthesis Protein SpsA, Chain A"/>
    <property type="match status" value="3"/>
</dbReference>
<dbReference type="Pfam" id="PF00535">
    <property type="entry name" value="Glycos_transf_2"/>
    <property type="match status" value="3"/>
</dbReference>
<dbReference type="SUPFAM" id="SSF53448">
    <property type="entry name" value="Nucleotide-diphospho-sugar transferases"/>
    <property type="match status" value="3"/>
</dbReference>
<dbReference type="GO" id="GO:0016757">
    <property type="term" value="F:glycosyltransferase activity"/>
    <property type="evidence" value="ECO:0007669"/>
    <property type="project" value="UniProtKB-KW"/>
</dbReference>
<evidence type="ECO:0000313" key="3">
    <source>
        <dbReference type="Proteomes" id="UP000886879"/>
    </source>
</evidence>
<dbReference type="PANTHER" id="PTHR22916">
    <property type="entry name" value="GLYCOSYLTRANSFERASE"/>
    <property type="match status" value="1"/>
</dbReference>